<evidence type="ECO:0000256" key="4">
    <source>
        <dbReference type="ARBA" id="ARBA00022729"/>
    </source>
</evidence>
<dbReference type="Proteomes" id="UP000245728">
    <property type="component" value="Chromosome"/>
</dbReference>
<keyword evidence="4" id="KW-0732">Signal</keyword>
<comment type="subunit">
    <text evidence="3 12">Homodimer.</text>
</comment>
<evidence type="ECO:0000259" key="14">
    <source>
        <dbReference type="Pfam" id="PF08212"/>
    </source>
</evidence>
<keyword evidence="9 12" id="KW-0449">Lipoprotein</keyword>
<dbReference type="PIRSF" id="PIRSF036893">
    <property type="entry name" value="Lipocalin_ApoD"/>
    <property type="match status" value="1"/>
</dbReference>
<evidence type="ECO:0000256" key="5">
    <source>
        <dbReference type="ARBA" id="ARBA00023121"/>
    </source>
</evidence>
<feature type="lipid moiety-binding region" description="S-diacylglycerol cysteine" evidence="13">
    <location>
        <position position="16"/>
    </location>
</feature>
<dbReference type="OrthoDB" id="9793905at2"/>
<dbReference type="PROSITE" id="PS51257">
    <property type="entry name" value="PROKAR_LIPOPROTEIN"/>
    <property type="match status" value="1"/>
</dbReference>
<evidence type="ECO:0000313" key="16">
    <source>
        <dbReference type="Proteomes" id="UP000245728"/>
    </source>
</evidence>
<evidence type="ECO:0000256" key="1">
    <source>
        <dbReference type="ARBA" id="ARBA00004459"/>
    </source>
</evidence>
<accession>A0A2S2E804</accession>
<evidence type="ECO:0000256" key="12">
    <source>
        <dbReference type="PIRNR" id="PIRNR036893"/>
    </source>
</evidence>
<dbReference type="KEGG" id="salh:HMF8227_02625"/>
<dbReference type="InterPro" id="IPR022272">
    <property type="entry name" value="Lipocalin_CS"/>
</dbReference>
<evidence type="ECO:0000256" key="8">
    <source>
        <dbReference type="ARBA" id="ARBA00023237"/>
    </source>
</evidence>
<dbReference type="Pfam" id="PF08212">
    <property type="entry name" value="Lipocalin_2"/>
    <property type="match status" value="1"/>
</dbReference>
<gene>
    <name evidence="15" type="ORF">HMF8227_02625</name>
</gene>
<dbReference type="GO" id="GO:0006950">
    <property type="term" value="P:response to stress"/>
    <property type="evidence" value="ECO:0007669"/>
    <property type="project" value="UniProtKB-ARBA"/>
</dbReference>
<keyword evidence="8 12" id="KW-0998">Cell outer membrane</keyword>
<dbReference type="AlphaFoldDB" id="A0A2S2E804"/>
<dbReference type="InterPro" id="IPR022271">
    <property type="entry name" value="Lipocalin_ApoD"/>
</dbReference>
<evidence type="ECO:0000256" key="13">
    <source>
        <dbReference type="PIRSR" id="PIRSR036893-52"/>
    </source>
</evidence>
<dbReference type="InterPro" id="IPR047202">
    <property type="entry name" value="Lipocalin_Blc-like_dom"/>
</dbReference>
<evidence type="ECO:0000256" key="9">
    <source>
        <dbReference type="ARBA" id="ARBA00023288"/>
    </source>
</evidence>
<evidence type="ECO:0000256" key="10">
    <source>
        <dbReference type="ARBA" id="ARBA00057024"/>
    </source>
</evidence>
<keyword evidence="16" id="KW-1185">Reference proteome</keyword>
<evidence type="ECO:0000313" key="15">
    <source>
        <dbReference type="EMBL" id="AWL13077.1"/>
    </source>
</evidence>
<name>A0A2S2E804_9ALTE</name>
<evidence type="ECO:0000256" key="6">
    <source>
        <dbReference type="ARBA" id="ARBA00023136"/>
    </source>
</evidence>
<reference evidence="15 16" key="1">
    <citation type="submission" date="2018-05" db="EMBL/GenBank/DDBJ databases">
        <title>Salinimonas sp. HMF8227 Genome sequencing and assembly.</title>
        <authorList>
            <person name="Kang H."/>
            <person name="Kang J."/>
            <person name="Cha I."/>
            <person name="Kim H."/>
            <person name="Joh K."/>
        </authorList>
    </citation>
    <scope>NUCLEOTIDE SEQUENCE [LARGE SCALE GENOMIC DNA]</scope>
    <source>
        <strain evidence="15 16">HMF8227</strain>
    </source>
</reference>
<dbReference type="CDD" id="cd19438">
    <property type="entry name" value="lipocalin_Blc-like"/>
    <property type="match status" value="1"/>
</dbReference>
<proteinExistence type="inferred from homology"/>
<dbReference type="PANTHER" id="PTHR10612">
    <property type="entry name" value="APOLIPOPROTEIN D"/>
    <property type="match status" value="1"/>
</dbReference>
<protein>
    <recommendedName>
        <fullName evidence="11 12">Outer membrane lipoprotein Blc</fullName>
    </recommendedName>
</protein>
<dbReference type="PRINTS" id="PR01171">
    <property type="entry name" value="BCTLIPOCALIN"/>
</dbReference>
<keyword evidence="7 13" id="KW-0564">Palmitate</keyword>
<evidence type="ECO:0000256" key="7">
    <source>
        <dbReference type="ARBA" id="ARBA00023139"/>
    </source>
</evidence>
<feature type="domain" description="Lipocalin/cytosolic fatty-acid binding" evidence="14">
    <location>
        <begin position="30"/>
        <end position="169"/>
    </location>
</feature>
<dbReference type="InterPro" id="IPR012674">
    <property type="entry name" value="Calycin"/>
</dbReference>
<comment type="subcellular location">
    <subcellularLocation>
        <location evidence="1">Cell outer membrane</location>
        <topology evidence="1">Lipid-anchor</topology>
    </subcellularLocation>
</comment>
<dbReference type="InterPro" id="IPR000566">
    <property type="entry name" value="Lipocln_cytosolic_FA-bd_dom"/>
</dbReference>
<feature type="lipid moiety-binding region" description="N-palmitoyl cysteine" evidence="13">
    <location>
        <position position="16"/>
    </location>
</feature>
<dbReference type="GO" id="GO:0008289">
    <property type="term" value="F:lipid binding"/>
    <property type="evidence" value="ECO:0007669"/>
    <property type="project" value="UniProtKB-UniRule"/>
</dbReference>
<dbReference type="GO" id="GO:0009279">
    <property type="term" value="C:cell outer membrane"/>
    <property type="evidence" value="ECO:0007669"/>
    <property type="project" value="UniProtKB-SubCell"/>
</dbReference>
<dbReference type="EMBL" id="CP029347">
    <property type="protein sequence ID" value="AWL13077.1"/>
    <property type="molecule type" value="Genomic_DNA"/>
</dbReference>
<sequence length="181" mass="20453">MKNIIALVLAVLVTGCTSVPEGVKPVTGFELSRYLGKWYEVARLPHSFEEDLQQVTADYRLKDDGGVRVLNRGFNVQTEQWEQAEGKAYFVQSPDVGHLKVSFFGPFYGAYVIVELDKDHYRYALVSGPDREYLWILAREPQLDDGIKQSLVSKARQLGYATEQLIWVQHSNDATAAKTNP</sequence>
<evidence type="ECO:0000256" key="11">
    <source>
        <dbReference type="ARBA" id="ARBA00071217"/>
    </source>
</evidence>
<evidence type="ECO:0000256" key="2">
    <source>
        <dbReference type="ARBA" id="ARBA00006889"/>
    </source>
</evidence>
<dbReference type="FunFam" id="2.40.128.20:FF:000002">
    <property type="entry name" value="Outer membrane lipoprotein Blc"/>
    <property type="match status" value="1"/>
</dbReference>
<keyword evidence="5 12" id="KW-0446">Lipid-binding</keyword>
<dbReference type="Gene3D" id="2.40.128.20">
    <property type="match status" value="1"/>
</dbReference>
<comment type="similarity">
    <text evidence="2 12">Belongs to the calycin superfamily. Lipocalin family.</text>
</comment>
<organism evidence="15 16">
    <name type="scientific">Saliniradius amylolyticus</name>
    <dbReference type="NCBI Taxonomy" id="2183582"/>
    <lineage>
        <taxon>Bacteria</taxon>
        <taxon>Pseudomonadati</taxon>
        <taxon>Pseudomonadota</taxon>
        <taxon>Gammaproteobacteria</taxon>
        <taxon>Alteromonadales</taxon>
        <taxon>Alteromonadaceae</taxon>
        <taxon>Saliniradius</taxon>
    </lineage>
</organism>
<dbReference type="PANTHER" id="PTHR10612:SF34">
    <property type="entry name" value="APOLIPOPROTEIN D"/>
    <property type="match status" value="1"/>
</dbReference>
<dbReference type="SUPFAM" id="SSF50814">
    <property type="entry name" value="Lipocalins"/>
    <property type="match status" value="1"/>
</dbReference>
<dbReference type="RefSeq" id="WP_109340597.1">
    <property type="nucleotide sequence ID" value="NZ_CP029347.1"/>
</dbReference>
<keyword evidence="6 12" id="KW-0472">Membrane</keyword>
<dbReference type="InterPro" id="IPR002446">
    <property type="entry name" value="Lipocalin_bac"/>
</dbReference>
<dbReference type="PROSITE" id="PS00213">
    <property type="entry name" value="LIPOCALIN"/>
    <property type="match status" value="1"/>
</dbReference>
<evidence type="ECO:0000256" key="3">
    <source>
        <dbReference type="ARBA" id="ARBA00011738"/>
    </source>
</evidence>
<comment type="function">
    <text evidence="10 12">Involved in the storage or transport of lipids necessary for membrane maintenance under stressful conditions. Displays a binding preference for lysophospholipids.</text>
</comment>